<reference evidence="1" key="1">
    <citation type="journal article" date="2014" name="Front. Microbiol.">
        <title>High frequency of phylogenetically diverse reductive dehalogenase-homologous genes in deep subseafloor sedimentary metagenomes.</title>
        <authorList>
            <person name="Kawai M."/>
            <person name="Futagami T."/>
            <person name="Toyoda A."/>
            <person name="Takaki Y."/>
            <person name="Nishi S."/>
            <person name="Hori S."/>
            <person name="Arai W."/>
            <person name="Tsubouchi T."/>
            <person name="Morono Y."/>
            <person name="Uchiyama I."/>
            <person name="Ito T."/>
            <person name="Fujiyama A."/>
            <person name="Inagaki F."/>
            <person name="Takami H."/>
        </authorList>
    </citation>
    <scope>NUCLEOTIDE SEQUENCE</scope>
    <source>
        <strain evidence="1">Expedition CK06-06</strain>
    </source>
</reference>
<gene>
    <name evidence="1" type="ORF">S01H1_45223</name>
</gene>
<dbReference type="AlphaFoldDB" id="X0U2J0"/>
<dbReference type="EMBL" id="BARS01028882">
    <property type="protein sequence ID" value="GAF99769.1"/>
    <property type="molecule type" value="Genomic_DNA"/>
</dbReference>
<feature type="non-terminal residue" evidence="1">
    <location>
        <position position="1"/>
    </location>
</feature>
<proteinExistence type="predicted"/>
<organism evidence="1">
    <name type="scientific">marine sediment metagenome</name>
    <dbReference type="NCBI Taxonomy" id="412755"/>
    <lineage>
        <taxon>unclassified sequences</taxon>
        <taxon>metagenomes</taxon>
        <taxon>ecological metagenomes</taxon>
    </lineage>
</organism>
<comment type="caution">
    <text evidence="1">The sequence shown here is derived from an EMBL/GenBank/DDBJ whole genome shotgun (WGS) entry which is preliminary data.</text>
</comment>
<protein>
    <submittedName>
        <fullName evidence="1">Uncharacterized protein</fullName>
    </submittedName>
</protein>
<sequence>ELNSLARDVAKRVLPVPGGPCNKIPIHLPFPNELIKAFK</sequence>
<accession>X0U2J0</accession>
<name>X0U2J0_9ZZZZ</name>
<evidence type="ECO:0000313" key="1">
    <source>
        <dbReference type="EMBL" id="GAF99769.1"/>
    </source>
</evidence>